<comment type="caution">
    <text evidence="3">The sequence shown here is derived from an EMBL/GenBank/DDBJ whole genome shotgun (WGS) entry which is preliminary data.</text>
</comment>
<reference evidence="3 4" key="1">
    <citation type="submission" date="2021-04" db="EMBL/GenBank/DDBJ databases">
        <authorList>
            <person name="Rakotoarivonina H."/>
        </authorList>
    </citation>
    <scope>NUCLEOTIDE SEQUENCE [LARGE SCALE GENOMIC DNA]</scope>
    <source>
        <strain evidence="3 4">XE</strain>
    </source>
</reference>
<evidence type="ECO:0000256" key="1">
    <source>
        <dbReference type="SAM" id="MobiDB-lite"/>
    </source>
</evidence>
<feature type="chain" id="PRO_5047001980" evidence="2">
    <location>
        <begin position="27"/>
        <end position="301"/>
    </location>
</feature>
<dbReference type="Proteomes" id="UP000681526">
    <property type="component" value="Unassembled WGS sequence"/>
</dbReference>
<feature type="compositionally biased region" description="Low complexity" evidence="1">
    <location>
        <begin position="39"/>
        <end position="61"/>
    </location>
</feature>
<keyword evidence="4" id="KW-1185">Reference proteome</keyword>
<feature type="signal peptide" evidence="2">
    <location>
        <begin position="1"/>
        <end position="26"/>
    </location>
</feature>
<accession>A0ABM8V4C8</accession>
<evidence type="ECO:0000313" key="3">
    <source>
        <dbReference type="EMBL" id="CAG5086737.1"/>
    </source>
</evidence>
<dbReference type="RefSeq" id="WP_213484540.1">
    <property type="nucleotide sequence ID" value="NZ_CAJRAY010000044.1"/>
</dbReference>
<name>A0ABM8V4C8_THEXY</name>
<feature type="region of interest" description="Disordered" evidence="1">
    <location>
        <begin position="30"/>
        <end position="64"/>
    </location>
</feature>
<dbReference type="PROSITE" id="PS51257">
    <property type="entry name" value="PROKAR_LIPOPROTEIN"/>
    <property type="match status" value="1"/>
</dbReference>
<protein>
    <submittedName>
        <fullName evidence="3">Conserved domain protein</fullName>
    </submittedName>
</protein>
<organism evidence="3 4">
    <name type="scientific">Thermobacillus xylanilyticus</name>
    <dbReference type="NCBI Taxonomy" id="76633"/>
    <lineage>
        <taxon>Bacteria</taxon>
        <taxon>Bacillati</taxon>
        <taxon>Bacillota</taxon>
        <taxon>Bacilli</taxon>
        <taxon>Bacillales</taxon>
        <taxon>Paenibacillaceae</taxon>
        <taxon>Thermobacillus</taxon>
    </lineage>
</organism>
<proteinExistence type="predicted"/>
<evidence type="ECO:0000313" key="4">
    <source>
        <dbReference type="Proteomes" id="UP000681526"/>
    </source>
</evidence>
<sequence length="301" mass="32314">MTTKRKIRLVLLAAALTAAMAMTACSDNNGNAGNGGTQNNGTPQNEAPQQDNGQTDDGGQTELKEGSGIYIGQIDPHSIEIEVGGTPVVFQLGEGVADVLEGLNPNDPVQFKYTEQPVEGDDTLKVLTITELSRAEGAGAGEDAARLPETKELDVELEGMPEKREATKAVGSGYAIYVFPQFTFDPETNRMSMNVDSNYYVDIEKLPAGYDPDEIRNAGEAWVKEGAGTVEEWTGDRIYKQMQGASLYLTGQKTGLTRTFVVKTIDGADYALKFNQPQGEASEGFLPLAFASVNSIVNTSR</sequence>
<dbReference type="EMBL" id="CAJRAY010000044">
    <property type="protein sequence ID" value="CAG5086737.1"/>
    <property type="molecule type" value="Genomic_DNA"/>
</dbReference>
<evidence type="ECO:0000256" key="2">
    <source>
        <dbReference type="SAM" id="SignalP"/>
    </source>
</evidence>
<gene>
    <name evidence="3" type="primary">txxe 2519</name>
    <name evidence="3" type="ORF">TXXE_10205</name>
</gene>
<keyword evidence="2" id="KW-0732">Signal</keyword>